<evidence type="ECO:0000313" key="2">
    <source>
        <dbReference type="Proteomes" id="UP000035740"/>
    </source>
</evidence>
<organism evidence="1 2">
    <name type="scientific">Beta vulgaris subsp. vulgaris</name>
    <name type="common">Beet</name>
    <dbReference type="NCBI Taxonomy" id="3555"/>
    <lineage>
        <taxon>Eukaryota</taxon>
        <taxon>Viridiplantae</taxon>
        <taxon>Streptophyta</taxon>
        <taxon>Embryophyta</taxon>
        <taxon>Tracheophyta</taxon>
        <taxon>Spermatophyta</taxon>
        <taxon>Magnoliopsida</taxon>
        <taxon>eudicotyledons</taxon>
        <taxon>Gunneridae</taxon>
        <taxon>Pentapetalae</taxon>
        <taxon>Caryophyllales</taxon>
        <taxon>Chenopodiaceae</taxon>
        <taxon>Betoideae</taxon>
        <taxon>Beta</taxon>
    </lineage>
</organism>
<name>A0A0J8BDC0_BETVV</name>
<dbReference type="AlphaFoldDB" id="A0A0J8BDC0"/>
<dbReference type="Proteomes" id="UP000035740">
    <property type="component" value="Unassembled WGS sequence"/>
</dbReference>
<reference evidence="1 2" key="1">
    <citation type="journal article" date="2014" name="Nature">
        <title>The genome of the recently domesticated crop plant sugar beet (Beta vulgaris).</title>
        <authorList>
            <person name="Dohm J.C."/>
            <person name="Minoche A.E."/>
            <person name="Holtgrawe D."/>
            <person name="Capella-Gutierrez S."/>
            <person name="Zakrzewski F."/>
            <person name="Tafer H."/>
            <person name="Rupp O."/>
            <person name="Sorensen T.R."/>
            <person name="Stracke R."/>
            <person name="Reinhardt R."/>
            <person name="Goesmann A."/>
            <person name="Kraft T."/>
            <person name="Schulz B."/>
            <person name="Stadler P.F."/>
            <person name="Schmidt T."/>
            <person name="Gabaldon T."/>
            <person name="Lehrach H."/>
            <person name="Weisshaar B."/>
            <person name="Himmelbauer H."/>
        </authorList>
    </citation>
    <scope>NUCLEOTIDE SEQUENCE [LARGE SCALE GENOMIC DNA]</scope>
    <source>
        <tissue evidence="1">Taproot</tissue>
    </source>
</reference>
<proteinExistence type="predicted"/>
<gene>
    <name evidence="1" type="ORF">BVRB_4g097030</name>
</gene>
<dbReference type="Gramene" id="KMS97957">
    <property type="protein sequence ID" value="KMS97957"/>
    <property type="gene ID" value="BVRB_4g097030"/>
</dbReference>
<protein>
    <submittedName>
        <fullName evidence="1">Uncharacterized protein</fullName>
    </submittedName>
</protein>
<sequence length="125" mass="13859">MALRHVHPFIEENLNDLTAMSADLSRVIARIAVLERNPNGNQDLAGQIRALFLCHLMGAPLLEVDTLGTADIARNLHESYGWSGSACMNGEIPMELRNEIIQQLGNVPHRIYHMVLGVPMFGDDD</sequence>
<keyword evidence="2" id="KW-1185">Reference proteome</keyword>
<evidence type="ECO:0000313" key="1">
    <source>
        <dbReference type="EMBL" id="KMS97957.1"/>
    </source>
</evidence>
<dbReference type="EMBL" id="KQ090278">
    <property type="protein sequence ID" value="KMS97957.1"/>
    <property type="molecule type" value="Genomic_DNA"/>
</dbReference>
<accession>A0A0J8BDC0</accession>